<dbReference type="SUPFAM" id="SSF47459">
    <property type="entry name" value="HLH, helix-loop-helix DNA-binding domain"/>
    <property type="match status" value="1"/>
</dbReference>
<proteinExistence type="evidence at transcript level"/>
<dbReference type="EMBL" id="MK302286">
    <property type="protein sequence ID" value="QDF82354.1"/>
    <property type="molecule type" value="mRNA"/>
</dbReference>
<keyword evidence="6" id="KW-0804">Transcription</keyword>
<reference evidence="9" key="1">
    <citation type="journal article" date="2017" name="BMC Genomics">
        <title>Integrated mRNA and microRNA transcriptome variations in the multi-tepal mutant provide insights into the floral patterning of the orchid Cymbidium goeringii.</title>
        <authorList>
            <person name="Yang F."/>
            <person name="Zhu G."/>
            <person name="Wang Z."/>
            <person name="Liu H."/>
            <person name="Xu Q."/>
            <person name="Huang D."/>
            <person name="Zhao C."/>
        </authorList>
    </citation>
    <scope>NUCLEOTIDE SEQUENCE</scope>
</reference>
<dbReference type="InterPro" id="IPR036638">
    <property type="entry name" value="HLH_DNA-bd_sf"/>
</dbReference>
<dbReference type="InterPro" id="IPR045239">
    <property type="entry name" value="bHLH95_bHLH"/>
</dbReference>
<evidence type="ECO:0000256" key="2">
    <source>
        <dbReference type="ARBA" id="ARBA00005510"/>
    </source>
</evidence>
<evidence type="ECO:0000313" key="9">
    <source>
        <dbReference type="EMBL" id="QDF82354.1"/>
    </source>
</evidence>
<comment type="subcellular location">
    <subcellularLocation>
        <location evidence="1">Nucleus</location>
    </subcellularLocation>
</comment>
<dbReference type="PROSITE" id="PS50888">
    <property type="entry name" value="BHLH"/>
    <property type="match status" value="1"/>
</dbReference>
<keyword evidence="4" id="KW-0805">Transcription regulation</keyword>
<dbReference type="GO" id="GO:0000978">
    <property type="term" value="F:RNA polymerase II cis-regulatory region sequence-specific DNA binding"/>
    <property type="evidence" value="ECO:0007669"/>
    <property type="project" value="TreeGrafter"/>
</dbReference>
<dbReference type="InterPro" id="IPR045843">
    <property type="entry name" value="IND-like"/>
</dbReference>
<comment type="subunit">
    <text evidence="3">Homodimer.</text>
</comment>
<feature type="domain" description="BHLH" evidence="8">
    <location>
        <begin position="191"/>
        <end position="240"/>
    </location>
</feature>
<protein>
    <submittedName>
        <fullName evidence="9">Transcription factor bHLH114-like isoform X1</fullName>
    </submittedName>
</protein>
<evidence type="ECO:0000256" key="7">
    <source>
        <dbReference type="ARBA" id="ARBA00023242"/>
    </source>
</evidence>
<dbReference type="PANTHER" id="PTHR16223">
    <property type="entry name" value="TRANSCRIPTION FACTOR BHLH83-RELATED"/>
    <property type="match status" value="1"/>
</dbReference>
<name>A0A4Y6JKI6_9ASPA</name>
<sequence>MAEEFQGSLSSFNLWSSLRCSDVFSCSTTAVNAGDIEESFGCFPAATDILELSKADSFDNLTQPLSLDFLSSSIDWPHSFLESSETNFQAVLPEDRSPTRQCKIQMNFTETSQDSSMEMISHGFFQSDQNLSESAMDEIQILPTVNSSLSSSTSACKTGSLATSVITNPTAKSNKTASRDSVLPIAKKIRIETPSPLPTFKVRKEKLGDRITALQQLVSPFGKTDTASVLHEATEYIKFLHEQLNGLSSPYLINRHQKTNQQILKKQTKNGDWAQKDLRSLGLCLVPISSTFTVARNELLPIDFWTQLWSMESFYSMRRER</sequence>
<organism evidence="9">
    <name type="scientific">Cymbidium goeringii</name>
    <dbReference type="NCBI Taxonomy" id="112607"/>
    <lineage>
        <taxon>Eukaryota</taxon>
        <taxon>Viridiplantae</taxon>
        <taxon>Streptophyta</taxon>
        <taxon>Embryophyta</taxon>
        <taxon>Tracheophyta</taxon>
        <taxon>Spermatophyta</taxon>
        <taxon>Magnoliopsida</taxon>
        <taxon>Liliopsida</taxon>
        <taxon>Asparagales</taxon>
        <taxon>Orchidaceae</taxon>
        <taxon>Epidendroideae</taxon>
        <taxon>Cymbidieae</taxon>
        <taxon>Cymbidiinae</taxon>
        <taxon>Cymbidium</taxon>
    </lineage>
</organism>
<dbReference type="FunFam" id="4.10.280.10:FF:000032">
    <property type="entry name" value="Transcription factor bHLH123 family"/>
    <property type="match status" value="1"/>
</dbReference>
<evidence type="ECO:0000256" key="5">
    <source>
        <dbReference type="ARBA" id="ARBA00023125"/>
    </source>
</evidence>
<dbReference type="InterPro" id="IPR011598">
    <property type="entry name" value="bHLH_dom"/>
</dbReference>
<dbReference type="PANTHER" id="PTHR16223:SF238">
    <property type="entry name" value="TRANSCRIPTION FACTOR BHLH114"/>
    <property type="match status" value="1"/>
</dbReference>
<dbReference type="GO" id="GO:0000981">
    <property type="term" value="F:DNA-binding transcription factor activity, RNA polymerase II-specific"/>
    <property type="evidence" value="ECO:0007669"/>
    <property type="project" value="TreeGrafter"/>
</dbReference>
<reference evidence="9" key="2">
    <citation type="submission" date="2018-12" db="EMBL/GenBank/DDBJ databases">
        <authorList>
            <person name="Yang F."/>
            <person name="Zhu G."/>
            <person name="Wei Y."/>
        </authorList>
    </citation>
    <scope>NUCLEOTIDE SEQUENCE</scope>
</reference>
<accession>A0A4Y6JKI6</accession>
<evidence type="ECO:0000256" key="3">
    <source>
        <dbReference type="ARBA" id="ARBA00011738"/>
    </source>
</evidence>
<dbReference type="CDD" id="cd11393">
    <property type="entry name" value="bHLH_AtbHLH_like"/>
    <property type="match status" value="1"/>
</dbReference>
<dbReference type="GO" id="GO:0046983">
    <property type="term" value="F:protein dimerization activity"/>
    <property type="evidence" value="ECO:0007669"/>
    <property type="project" value="InterPro"/>
</dbReference>
<dbReference type="GO" id="GO:0005634">
    <property type="term" value="C:nucleus"/>
    <property type="evidence" value="ECO:0007669"/>
    <property type="project" value="UniProtKB-SubCell"/>
</dbReference>
<keyword evidence="5" id="KW-0238">DNA-binding</keyword>
<dbReference type="Gene3D" id="4.10.280.10">
    <property type="entry name" value="Helix-loop-helix DNA-binding domain"/>
    <property type="match status" value="1"/>
</dbReference>
<evidence type="ECO:0000256" key="4">
    <source>
        <dbReference type="ARBA" id="ARBA00023015"/>
    </source>
</evidence>
<evidence type="ECO:0000256" key="6">
    <source>
        <dbReference type="ARBA" id="ARBA00023163"/>
    </source>
</evidence>
<dbReference type="AlphaFoldDB" id="A0A4Y6JKI6"/>
<evidence type="ECO:0000259" key="8">
    <source>
        <dbReference type="PROSITE" id="PS50888"/>
    </source>
</evidence>
<keyword evidence="7" id="KW-0539">Nucleus</keyword>
<evidence type="ECO:0000256" key="1">
    <source>
        <dbReference type="ARBA" id="ARBA00004123"/>
    </source>
</evidence>
<comment type="similarity">
    <text evidence="2">Belongs to the bHLH protein family.</text>
</comment>